<protein>
    <submittedName>
        <fullName evidence="1 3">Uncharacterized protein</fullName>
    </submittedName>
</protein>
<dbReference type="AlphaFoldDB" id="A0A6A6ZAW8"/>
<keyword evidence="2" id="KW-1185">Reference proteome</keyword>
<dbReference type="GeneID" id="54465627"/>
<name>A0A6A6ZAW8_9PEZI</name>
<evidence type="ECO:0000313" key="3">
    <source>
        <dbReference type="RefSeq" id="XP_033584409.1"/>
    </source>
</evidence>
<accession>A0A6A6ZAW8</accession>
<evidence type="ECO:0000313" key="1">
    <source>
        <dbReference type="EMBL" id="KAF2817445.1"/>
    </source>
</evidence>
<proteinExistence type="predicted"/>
<reference evidence="3" key="3">
    <citation type="submission" date="2025-04" db="UniProtKB">
        <authorList>
            <consortium name="RefSeq"/>
        </authorList>
    </citation>
    <scope>IDENTIFICATION</scope>
    <source>
        <strain evidence="3">CBS 304.34</strain>
    </source>
</reference>
<dbReference type="RefSeq" id="XP_033584409.1">
    <property type="nucleotide sequence ID" value="XM_033724734.1"/>
</dbReference>
<reference evidence="1 3" key="1">
    <citation type="journal article" date="2020" name="Stud. Mycol.">
        <title>101 Dothideomycetes genomes: a test case for predicting lifestyles and emergence of pathogens.</title>
        <authorList>
            <person name="Haridas S."/>
            <person name="Albert R."/>
            <person name="Binder M."/>
            <person name="Bloem J."/>
            <person name="Labutti K."/>
            <person name="Salamov A."/>
            <person name="Andreopoulos B."/>
            <person name="Baker S."/>
            <person name="Barry K."/>
            <person name="Bills G."/>
            <person name="Bluhm B."/>
            <person name="Cannon C."/>
            <person name="Castanera R."/>
            <person name="Culley D."/>
            <person name="Daum C."/>
            <person name="Ezra D."/>
            <person name="Gonzalez J."/>
            <person name="Henrissat B."/>
            <person name="Kuo A."/>
            <person name="Liang C."/>
            <person name="Lipzen A."/>
            <person name="Lutzoni F."/>
            <person name="Magnuson J."/>
            <person name="Mondo S."/>
            <person name="Nolan M."/>
            <person name="Ohm R."/>
            <person name="Pangilinan J."/>
            <person name="Park H.-J."/>
            <person name="Ramirez L."/>
            <person name="Alfaro M."/>
            <person name="Sun H."/>
            <person name="Tritt A."/>
            <person name="Yoshinaga Y."/>
            <person name="Zwiers L.-H."/>
            <person name="Turgeon B."/>
            <person name="Goodwin S."/>
            <person name="Spatafora J."/>
            <person name="Crous P."/>
            <person name="Grigoriev I."/>
        </authorList>
    </citation>
    <scope>NUCLEOTIDE SEQUENCE</scope>
    <source>
        <strain evidence="1 3">CBS 304.34</strain>
    </source>
</reference>
<sequence>MLYLIIKHFASGDTLPIYGRFQYHVCLPSKALIMETMGRMLLDEWIVNGKYIVDFEVVEAVASMEARAKASGEIDGRCMGE</sequence>
<dbReference type="EMBL" id="MU003692">
    <property type="protein sequence ID" value="KAF2817445.1"/>
    <property type="molecule type" value="Genomic_DNA"/>
</dbReference>
<organism evidence="1">
    <name type="scientific">Mytilinidion resinicola</name>
    <dbReference type="NCBI Taxonomy" id="574789"/>
    <lineage>
        <taxon>Eukaryota</taxon>
        <taxon>Fungi</taxon>
        <taxon>Dikarya</taxon>
        <taxon>Ascomycota</taxon>
        <taxon>Pezizomycotina</taxon>
        <taxon>Dothideomycetes</taxon>
        <taxon>Pleosporomycetidae</taxon>
        <taxon>Mytilinidiales</taxon>
        <taxon>Mytilinidiaceae</taxon>
        <taxon>Mytilinidion</taxon>
    </lineage>
</organism>
<evidence type="ECO:0000313" key="2">
    <source>
        <dbReference type="Proteomes" id="UP000504636"/>
    </source>
</evidence>
<gene>
    <name evidence="1 3" type="ORF">BDZ99DRAFT_513694</name>
</gene>
<reference evidence="3" key="2">
    <citation type="submission" date="2020-04" db="EMBL/GenBank/DDBJ databases">
        <authorList>
            <consortium name="NCBI Genome Project"/>
        </authorList>
    </citation>
    <scope>NUCLEOTIDE SEQUENCE</scope>
    <source>
        <strain evidence="3">CBS 304.34</strain>
    </source>
</reference>
<dbReference type="Proteomes" id="UP000504636">
    <property type="component" value="Unplaced"/>
</dbReference>